<comment type="caution">
    <text evidence="1">The sequence shown here is derived from an EMBL/GenBank/DDBJ whole genome shotgun (WGS) entry which is preliminary data.</text>
</comment>
<sequence length="127" mass="14267">MALLAAARRLQPQSLRPVMKCFSQFSRSPPHHFISYPLSFPRAFHQTPCSPCKHTPHFGGFPGGCRQSLYQFINFSEYVDDAEGDIQLGLREILGRVEKAKDFASGDEAIAFLDSSGVKPDDDFIFR</sequence>
<reference evidence="1" key="2">
    <citation type="journal article" date="2024" name="Plant">
        <title>Genomic evolution and insights into agronomic trait innovations of Sesamum species.</title>
        <authorList>
            <person name="Miao H."/>
            <person name="Wang L."/>
            <person name="Qu L."/>
            <person name="Liu H."/>
            <person name="Sun Y."/>
            <person name="Le M."/>
            <person name="Wang Q."/>
            <person name="Wei S."/>
            <person name="Zheng Y."/>
            <person name="Lin W."/>
            <person name="Duan Y."/>
            <person name="Cao H."/>
            <person name="Xiong S."/>
            <person name="Wang X."/>
            <person name="Wei L."/>
            <person name="Li C."/>
            <person name="Ma Q."/>
            <person name="Ju M."/>
            <person name="Zhao R."/>
            <person name="Li G."/>
            <person name="Mu C."/>
            <person name="Tian Q."/>
            <person name="Mei H."/>
            <person name="Zhang T."/>
            <person name="Gao T."/>
            <person name="Zhang H."/>
        </authorList>
    </citation>
    <scope>NUCLEOTIDE SEQUENCE</scope>
    <source>
        <strain evidence="1">G02</strain>
    </source>
</reference>
<evidence type="ECO:0000313" key="1">
    <source>
        <dbReference type="EMBL" id="KAL0354887.1"/>
    </source>
</evidence>
<gene>
    <name evidence="1" type="ORF">Sradi_3935600</name>
</gene>
<accession>A0AAW2PF54</accession>
<organism evidence="1">
    <name type="scientific">Sesamum radiatum</name>
    <name type="common">Black benniseed</name>
    <dbReference type="NCBI Taxonomy" id="300843"/>
    <lineage>
        <taxon>Eukaryota</taxon>
        <taxon>Viridiplantae</taxon>
        <taxon>Streptophyta</taxon>
        <taxon>Embryophyta</taxon>
        <taxon>Tracheophyta</taxon>
        <taxon>Spermatophyta</taxon>
        <taxon>Magnoliopsida</taxon>
        <taxon>eudicotyledons</taxon>
        <taxon>Gunneridae</taxon>
        <taxon>Pentapetalae</taxon>
        <taxon>asterids</taxon>
        <taxon>lamiids</taxon>
        <taxon>Lamiales</taxon>
        <taxon>Pedaliaceae</taxon>
        <taxon>Sesamum</taxon>
    </lineage>
</organism>
<dbReference type="AlphaFoldDB" id="A0AAW2PF54"/>
<dbReference type="EMBL" id="JACGWJ010000017">
    <property type="protein sequence ID" value="KAL0354887.1"/>
    <property type="molecule type" value="Genomic_DNA"/>
</dbReference>
<proteinExistence type="predicted"/>
<protein>
    <submittedName>
        <fullName evidence="1">Uncharacterized protein</fullName>
    </submittedName>
</protein>
<reference evidence="1" key="1">
    <citation type="submission" date="2020-06" db="EMBL/GenBank/DDBJ databases">
        <authorList>
            <person name="Li T."/>
            <person name="Hu X."/>
            <person name="Zhang T."/>
            <person name="Song X."/>
            <person name="Zhang H."/>
            <person name="Dai N."/>
            <person name="Sheng W."/>
            <person name="Hou X."/>
            <person name="Wei L."/>
        </authorList>
    </citation>
    <scope>NUCLEOTIDE SEQUENCE</scope>
    <source>
        <strain evidence="1">G02</strain>
        <tissue evidence="1">Leaf</tissue>
    </source>
</reference>
<name>A0AAW2PF54_SESRA</name>